<sequence>MKPTKQPLTAACTETIKPPHKLTPEQQDALDFFTTNLPRIKTHEIAEKHSHEEIQVFKQSKIKLSSIPSGSFWHWNQTKQKQIVDIEQHNVTVQFRKLIPRKKCIQDPTPLPELRLWHFTFTDPQDDIPIHVLWYQRGYNEHEPQALELENYSFLAAFMTPSDAQQFWPSTDQNNQ</sequence>
<dbReference type="EMBL" id="HBKP01023544">
    <property type="protein sequence ID" value="CAE2238269.1"/>
    <property type="molecule type" value="Transcribed_RNA"/>
</dbReference>
<accession>A0A6U1XIK0</accession>
<evidence type="ECO:0000313" key="2">
    <source>
        <dbReference type="EMBL" id="CAE2238269.1"/>
    </source>
</evidence>
<gene>
    <name evidence="1" type="ORF">VSP0166_LOCUS16421</name>
    <name evidence="2" type="ORF">VSP0166_LOCUS16422</name>
</gene>
<protein>
    <submittedName>
        <fullName evidence="2">Uncharacterized protein</fullName>
    </submittedName>
</protein>
<name>A0A6U1XIK0_9EUKA</name>
<reference evidence="2" key="1">
    <citation type="submission" date="2021-01" db="EMBL/GenBank/DDBJ databases">
        <authorList>
            <person name="Corre E."/>
            <person name="Pelletier E."/>
            <person name="Niang G."/>
            <person name="Scheremetjew M."/>
            <person name="Finn R."/>
            <person name="Kale V."/>
            <person name="Holt S."/>
            <person name="Cochrane G."/>
            <person name="Meng A."/>
            <person name="Brown T."/>
            <person name="Cohen L."/>
        </authorList>
    </citation>
    <scope>NUCLEOTIDE SEQUENCE</scope>
    <source>
        <strain evidence="2">DIVA3 518/3/11/1/6</strain>
    </source>
</reference>
<organism evidence="2">
    <name type="scientific">Vannella robusta</name>
    <dbReference type="NCBI Taxonomy" id="1487602"/>
    <lineage>
        <taxon>Eukaryota</taxon>
        <taxon>Amoebozoa</taxon>
        <taxon>Discosea</taxon>
        <taxon>Flabellinia</taxon>
        <taxon>Vannellidae</taxon>
        <taxon>Vannella</taxon>
    </lineage>
</organism>
<proteinExistence type="predicted"/>
<dbReference type="EMBL" id="HBKP01023543">
    <property type="protein sequence ID" value="CAE2238268.1"/>
    <property type="molecule type" value="Transcribed_RNA"/>
</dbReference>
<evidence type="ECO:0000313" key="1">
    <source>
        <dbReference type="EMBL" id="CAE2238268.1"/>
    </source>
</evidence>
<dbReference type="AlphaFoldDB" id="A0A6U1XIK0"/>